<keyword evidence="11" id="KW-0966">Cell projection</keyword>
<dbReference type="Proteomes" id="UP001597158">
    <property type="component" value="Unassembled WGS sequence"/>
</dbReference>
<organism evidence="11 12">
    <name type="scientific">Thauera mechernichensis</name>
    <dbReference type="NCBI Taxonomy" id="82788"/>
    <lineage>
        <taxon>Bacteria</taxon>
        <taxon>Pseudomonadati</taxon>
        <taxon>Pseudomonadota</taxon>
        <taxon>Betaproteobacteria</taxon>
        <taxon>Rhodocyclales</taxon>
        <taxon>Zoogloeaceae</taxon>
        <taxon>Thauera</taxon>
    </lineage>
</organism>
<dbReference type="EMBL" id="JBHTMC010000024">
    <property type="protein sequence ID" value="MFD1264273.1"/>
    <property type="molecule type" value="Genomic_DNA"/>
</dbReference>
<comment type="similarity">
    <text evidence="1">Belongs to the FlgM family.</text>
</comment>
<evidence type="ECO:0000256" key="4">
    <source>
        <dbReference type="ARBA" id="ARBA00022795"/>
    </source>
</evidence>
<evidence type="ECO:0000313" key="12">
    <source>
        <dbReference type="Proteomes" id="UP001597158"/>
    </source>
</evidence>
<dbReference type="RefSeq" id="WP_277830946.1">
    <property type="nucleotide sequence ID" value="NZ_JARQZE010000002.1"/>
</dbReference>
<evidence type="ECO:0000256" key="8">
    <source>
        <dbReference type="ARBA" id="ARBA00030117"/>
    </source>
</evidence>
<dbReference type="InterPro" id="IPR007412">
    <property type="entry name" value="FlgM"/>
</dbReference>
<proteinExistence type="inferred from homology"/>
<dbReference type="InterPro" id="IPR031316">
    <property type="entry name" value="FlgM_C"/>
</dbReference>
<evidence type="ECO:0000259" key="10">
    <source>
        <dbReference type="Pfam" id="PF04316"/>
    </source>
</evidence>
<evidence type="ECO:0000256" key="1">
    <source>
        <dbReference type="ARBA" id="ARBA00005322"/>
    </source>
</evidence>
<dbReference type="InterPro" id="IPR035890">
    <property type="entry name" value="Anti-sigma-28_factor_FlgM_sf"/>
</dbReference>
<keyword evidence="6" id="KW-0804">Transcription</keyword>
<dbReference type="SUPFAM" id="SSF101498">
    <property type="entry name" value="Anti-sigma factor FlgM"/>
    <property type="match status" value="1"/>
</dbReference>
<reference evidence="12" key="1">
    <citation type="journal article" date="2019" name="Int. J. Syst. Evol. Microbiol.">
        <title>The Global Catalogue of Microorganisms (GCM) 10K type strain sequencing project: providing services to taxonomists for standard genome sequencing and annotation.</title>
        <authorList>
            <consortium name="The Broad Institute Genomics Platform"/>
            <consortium name="The Broad Institute Genome Sequencing Center for Infectious Disease"/>
            <person name="Wu L."/>
            <person name="Ma J."/>
        </authorList>
    </citation>
    <scope>NUCLEOTIDE SEQUENCE [LARGE SCALE GENOMIC DNA]</scope>
    <source>
        <strain evidence="12">CCUG 48884</strain>
    </source>
</reference>
<keyword evidence="11" id="KW-0969">Cilium</keyword>
<dbReference type="Pfam" id="PF04316">
    <property type="entry name" value="FlgM"/>
    <property type="match status" value="1"/>
</dbReference>
<comment type="caution">
    <text evidence="11">The sequence shown here is derived from an EMBL/GenBank/DDBJ whole genome shotgun (WGS) entry which is preliminary data.</text>
</comment>
<gene>
    <name evidence="11" type="primary">flgM</name>
    <name evidence="11" type="ORF">ACFQ4M_11810</name>
</gene>
<dbReference type="NCBIfam" id="TIGR03824">
    <property type="entry name" value="FlgM_jcvi"/>
    <property type="match status" value="1"/>
</dbReference>
<evidence type="ECO:0000313" key="11">
    <source>
        <dbReference type="EMBL" id="MFD1264273.1"/>
    </source>
</evidence>
<evidence type="ECO:0000256" key="5">
    <source>
        <dbReference type="ARBA" id="ARBA00023015"/>
    </source>
</evidence>
<evidence type="ECO:0000256" key="2">
    <source>
        <dbReference type="ARBA" id="ARBA00017823"/>
    </source>
</evidence>
<keyword evidence="3" id="KW-0678">Repressor</keyword>
<protein>
    <recommendedName>
        <fullName evidence="2">Negative regulator of flagellin synthesis</fullName>
    </recommendedName>
    <alternativeName>
        <fullName evidence="8">Anti-sigma-28 factor</fullName>
    </alternativeName>
</protein>
<feature type="domain" description="Anti-sigma-28 factor FlgM C-terminal" evidence="10">
    <location>
        <begin position="35"/>
        <end position="88"/>
    </location>
</feature>
<evidence type="ECO:0000256" key="9">
    <source>
        <dbReference type="SAM" id="MobiDB-lite"/>
    </source>
</evidence>
<comment type="function">
    <text evidence="7">Responsible for the coupling of flagellin expression to flagellar assembly by preventing expression of the flagellin genes when a component of the middle class of proteins is defective. It negatively regulates flagellar genes by inhibiting the activity of FliA by directly binding to FliA.</text>
</comment>
<keyword evidence="11" id="KW-0282">Flagellum</keyword>
<evidence type="ECO:0000256" key="3">
    <source>
        <dbReference type="ARBA" id="ARBA00022491"/>
    </source>
</evidence>
<evidence type="ECO:0000256" key="6">
    <source>
        <dbReference type="ARBA" id="ARBA00023163"/>
    </source>
</evidence>
<keyword evidence="4" id="KW-1005">Bacterial flagellum biogenesis</keyword>
<feature type="region of interest" description="Disordered" evidence="9">
    <location>
        <begin position="1"/>
        <end position="56"/>
    </location>
</feature>
<feature type="compositionally biased region" description="Polar residues" evidence="9">
    <location>
        <begin position="28"/>
        <end position="40"/>
    </location>
</feature>
<name>A0ABW3WHN9_9RHOO</name>
<keyword evidence="5" id="KW-0805">Transcription regulation</keyword>
<sequence>MKIESSGKAYVPTPAQDNRAPTARAKTEAQSSAESVQISPMASLMRKAESTISGTPEVNMQRVDEIRQAISEGRFKVDASRIADGLLDSVREMLGSRG</sequence>
<accession>A0ABW3WHN9</accession>
<evidence type="ECO:0000256" key="7">
    <source>
        <dbReference type="ARBA" id="ARBA00024739"/>
    </source>
</evidence>
<keyword evidence="12" id="KW-1185">Reference proteome</keyword>